<dbReference type="SMART" id="SM00829">
    <property type="entry name" value="PKS_ER"/>
    <property type="match status" value="1"/>
</dbReference>
<evidence type="ECO:0000256" key="1">
    <source>
        <dbReference type="ARBA" id="ARBA00022857"/>
    </source>
</evidence>
<comment type="caution">
    <text evidence="3">The sequence shown here is derived from an EMBL/GenBank/DDBJ whole genome shotgun (WGS) entry which is preliminary data.</text>
</comment>
<proteinExistence type="predicted"/>
<evidence type="ECO:0000259" key="2">
    <source>
        <dbReference type="SMART" id="SM00829"/>
    </source>
</evidence>
<dbReference type="GO" id="GO:0008270">
    <property type="term" value="F:zinc ion binding"/>
    <property type="evidence" value="ECO:0007669"/>
    <property type="project" value="InterPro"/>
</dbReference>
<feature type="domain" description="Enoyl reductase (ER)" evidence="2">
    <location>
        <begin position="10"/>
        <end position="342"/>
    </location>
</feature>
<dbReference type="InterPro" id="IPR014182">
    <property type="entry name" value="ADH_Zn_typ-1"/>
</dbReference>
<dbReference type="Gene3D" id="3.40.50.720">
    <property type="entry name" value="NAD(P)-binding Rossmann-like Domain"/>
    <property type="match status" value="1"/>
</dbReference>
<dbReference type="InterPro" id="IPR011032">
    <property type="entry name" value="GroES-like_sf"/>
</dbReference>
<dbReference type="InterPro" id="IPR013154">
    <property type="entry name" value="ADH-like_N"/>
</dbReference>
<accession>A0AAN8A1G3</accession>
<keyword evidence="1" id="KW-0521">NADP</keyword>
<dbReference type="SUPFAM" id="SSF51735">
    <property type="entry name" value="NAD(P)-binding Rossmann-fold domains"/>
    <property type="match status" value="1"/>
</dbReference>
<evidence type="ECO:0000313" key="3">
    <source>
        <dbReference type="EMBL" id="KAK5699947.1"/>
    </source>
</evidence>
<dbReference type="InterPro" id="IPR036291">
    <property type="entry name" value="NAD(P)-bd_dom_sf"/>
</dbReference>
<dbReference type="InterPro" id="IPR051603">
    <property type="entry name" value="Zinc-ADH_QOR/CCCR"/>
</dbReference>
<dbReference type="EMBL" id="JAVRQU010000008">
    <property type="protein sequence ID" value="KAK5699947.1"/>
    <property type="molecule type" value="Genomic_DNA"/>
</dbReference>
<dbReference type="InterPro" id="IPR020843">
    <property type="entry name" value="ER"/>
</dbReference>
<protein>
    <recommendedName>
        <fullName evidence="2">Enoyl reductase (ER) domain-containing protein</fullName>
    </recommendedName>
</protein>
<dbReference type="CDD" id="cd08252">
    <property type="entry name" value="AL_MDR"/>
    <property type="match status" value="1"/>
</dbReference>
<reference evidence="3" key="1">
    <citation type="submission" date="2023-08" db="EMBL/GenBank/DDBJ databases">
        <title>Black Yeasts Isolated from many extreme environments.</title>
        <authorList>
            <person name="Coleine C."/>
            <person name="Stajich J.E."/>
            <person name="Selbmann L."/>
        </authorList>
    </citation>
    <scope>NUCLEOTIDE SEQUENCE</scope>
    <source>
        <strain evidence="3">CCFEE 5810</strain>
    </source>
</reference>
<dbReference type="Pfam" id="PF08240">
    <property type="entry name" value="ADH_N"/>
    <property type="match status" value="1"/>
</dbReference>
<gene>
    <name evidence="3" type="ORF">LTR97_006081</name>
</gene>
<evidence type="ECO:0000313" key="4">
    <source>
        <dbReference type="Proteomes" id="UP001310594"/>
    </source>
</evidence>
<dbReference type="Proteomes" id="UP001310594">
    <property type="component" value="Unassembled WGS sequence"/>
</dbReference>
<dbReference type="PANTHER" id="PTHR44154">
    <property type="entry name" value="QUINONE OXIDOREDUCTASE"/>
    <property type="match status" value="1"/>
</dbReference>
<dbReference type="Gene3D" id="3.90.180.10">
    <property type="entry name" value="Medium-chain alcohol dehydrogenases, catalytic domain"/>
    <property type="match status" value="1"/>
</dbReference>
<dbReference type="Pfam" id="PF13602">
    <property type="entry name" value="ADH_zinc_N_2"/>
    <property type="match status" value="1"/>
</dbReference>
<organism evidence="3 4">
    <name type="scientific">Elasticomyces elasticus</name>
    <dbReference type="NCBI Taxonomy" id="574655"/>
    <lineage>
        <taxon>Eukaryota</taxon>
        <taxon>Fungi</taxon>
        <taxon>Dikarya</taxon>
        <taxon>Ascomycota</taxon>
        <taxon>Pezizomycotina</taxon>
        <taxon>Dothideomycetes</taxon>
        <taxon>Dothideomycetidae</taxon>
        <taxon>Mycosphaerellales</taxon>
        <taxon>Teratosphaeriaceae</taxon>
        <taxon>Elasticomyces</taxon>
    </lineage>
</organism>
<dbReference type="GO" id="GO:0016491">
    <property type="term" value="F:oxidoreductase activity"/>
    <property type="evidence" value="ECO:0007669"/>
    <property type="project" value="InterPro"/>
</dbReference>
<dbReference type="AlphaFoldDB" id="A0AAN8A1G3"/>
<name>A0AAN8A1G3_9PEZI</name>
<dbReference type="SUPFAM" id="SSF50129">
    <property type="entry name" value="GroES-like"/>
    <property type="match status" value="1"/>
</dbReference>
<sequence length="355" mass="38492">MKAVAIKQYGAVDNLEAVEVDHPGQPSGHDLLVKVLACSVNPVDTKVRGGVYDDYPDYYEHTPALPHIVGFDGAGVVEEIGGDVQGLKKGDEIYYSGSPIRQGSNAEYQLVDSRSVAHKPKSLSMVQAAAMPLTWITAYEALVERMEIKEGENVGILIINGAGGIGAVASQIARTLLKLPVVVTTTSREETTKFSLGMGATHTINHREDIVQQMKDLKLGIPIKYIFITHTPADKYIIDSAAICAPLGKVCSIVQTKEMPMYGTEWMAKSLTFVWELLSTKPYYKVADQMDSHGKILKQLAELIDNGTIKCHLQQTLPLTLDGLRKGHEVLEASGAMGKIGLSVDAVDEGKQAFT</sequence>
<dbReference type="PANTHER" id="PTHR44154:SF1">
    <property type="entry name" value="QUINONE OXIDOREDUCTASE"/>
    <property type="match status" value="1"/>
</dbReference>